<name>A0A4E9EPP4_GIBZA</name>
<evidence type="ECO:0000313" key="1">
    <source>
        <dbReference type="EMBL" id="VIO64314.1"/>
    </source>
</evidence>
<organism evidence="1">
    <name type="scientific">Gibberella zeae</name>
    <name type="common">Wheat head blight fungus</name>
    <name type="synonym">Fusarium graminearum</name>
    <dbReference type="NCBI Taxonomy" id="5518"/>
    <lineage>
        <taxon>Eukaryota</taxon>
        <taxon>Fungi</taxon>
        <taxon>Dikarya</taxon>
        <taxon>Ascomycota</taxon>
        <taxon>Pezizomycotina</taxon>
        <taxon>Sordariomycetes</taxon>
        <taxon>Hypocreomycetidae</taxon>
        <taxon>Hypocreales</taxon>
        <taxon>Nectriaceae</taxon>
        <taxon>Fusarium</taxon>
    </lineage>
</organism>
<dbReference type="AlphaFoldDB" id="A0A4E9EPP4"/>
<accession>A0A4E9EPP4</accession>
<reference evidence="1" key="1">
    <citation type="submission" date="2019-04" db="EMBL/GenBank/DDBJ databases">
        <authorList>
            <person name="Melise S."/>
            <person name="Noan J."/>
            <person name="Okalmin O."/>
        </authorList>
    </citation>
    <scope>NUCLEOTIDE SEQUENCE</scope>
    <source>
        <strain evidence="1">FN9</strain>
    </source>
</reference>
<protein>
    <submittedName>
        <fullName evidence="1">Uncharacterized protein</fullName>
    </submittedName>
</protein>
<sequence length="301" mass="33414">MRRKIATTTSGSITTGNNAIFSVPDPPSGISVAAGALVFKTGMARKCASNKDDHSYFPPQSLPLLYFSLNIFPQLKNSRSTRYMFFIMETRTELLYHVLLTVINYHNDLSGAQRSTYVLGTRGSIESAKSSAYRVLNALRYTADDFAEYAVHSSHQGTWRYGQGVLVYARTPAGRAFFISVQATPNDDQFPVQYDGCILLPGGISSLQYILQTTIDYNNDRSGARQETQIEGTFLHKSEALAAARNLLDPLDFEDFETPEKMDGEWPYGDNVVVHAISESGLNIFITLQTASCIEETFHSL</sequence>
<dbReference type="EMBL" id="CAAKMV010000196">
    <property type="protein sequence ID" value="VIO64314.1"/>
    <property type="molecule type" value="Genomic_DNA"/>
</dbReference>
<gene>
    <name evidence="1" type="ORF">FUG_LOCUS562459</name>
</gene>
<proteinExistence type="predicted"/>